<dbReference type="Proteomes" id="UP000199317">
    <property type="component" value="Unassembled WGS sequence"/>
</dbReference>
<sequence>MYVVHGKMTDDKYAVAFISLPSTDWGGKTGKFTQQATWEDEPSIAPQYGRFNQEANTIADPRPVKWETRAAPEHPRR</sequence>
<dbReference type="EMBL" id="FNJL01000029">
    <property type="protein sequence ID" value="SDP82491.1"/>
    <property type="molecule type" value="Genomic_DNA"/>
</dbReference>
<evidence type="ECO:0000313" key="1">
    <source>
        <dbReference type="EMBL" id="SDP82491.1"/>
    </source>
</evidence>
<keyword evidence="2" id="KW-1185">Reference proteome</keyword>
<evidence type="ECO:0000313" key="2">
    <source>
        <dbReference type="Proteomes" id="UP000199317"/>
    </source>
</evidence>
<name>A0A1H0VW64_9BURK</name>
<dbReference type="AlphaFoldDB" id="A0A1H0VW64"/>
<accession>A0A1H0VW64</accession>
<organism evidence="1 2">
    <name type="scientific">Paracidovorax cattleyae</name>
    <dbReference type="NCBI Taxonomy" id="80868"/>
    <lineage>
        <taxon>Bacteria</taxon>
        <taxon>Pseudomonadati</taxon>
        <taxon>Pseudomonadota</taxon>
        <taxon>Betaproteobacteria</taxon>
        <taxon>Burkholderiales</taxon>
        <taxon>Comamonadaceae</taxon>
        <taxon>Paracidovorax</taxon>
    </lineage>
</organism>
<reference evidence="2" key="1">
    <citation type="submission" date="2016-10" db="EMBL/GenBank/DDBJ databases">
        <authorList>
            <person name="Varghese N."/>
            <person name="Submissions S."/>
        </authorList>
    </citation>
    <scope>NUCLEOTIDE SEQUENCE [LARGE SCALE GENOMIC DNA]</scope>
    <source>
        <strain evidence="2">DSM 17101</strain>
    </source>
</reference>
<protein>
    <submittedName>
        <fullName evidence="1">Uncharacterized protein</fullName>
    </submittedName>
</protein>
<proteinExistence type="predicted"/>
<gene>
    <name evidence="1" type="ORF">SAMN04489708_12933</name>
</gene>